<organism evidence="1 2">
    <name type="scientific">Rhizoclosmatium globosum</name>
    <dbReference type="NCBI Taxonomy" id="329046"/>
    <lineage>
        <taxon>Eukaryota</taxon>
        <taxon>Fungi</taxon>
        <taxon>Fungi incertae sedis</taxon>
        <taxon>Chytridiomycota</taxon>
        <taxon>Chytridiomycota incertae sedis</taxon>
        <taxon>Chytridiomycetes</taxon>
        <taxon>Chytridiales</taxon>
        <taxon>Chytriomycetaceae</taxon>
        <taxon>Rhizoclosmatium</taxon>
    </lineage>
</organism>
<reference evidence="1 2" key="1">
    <citation type="submission" date="2016-07" db="EMBL/GenBank/DDBJ databases">
        <title>Pervasive Adenine N6-methylation of Active Genes in Fungi.</title>
        <authorList>
            <consortium name="DOE Joint Genome Institute"/>
            <person name="Mondo S.J."/>
            <person name="Dannebaum R.O."/>
            <person name="Kuo R.C."/>
            <person name="Labutti K."/>
            <person name="Haridas S."/>
            <person name="Kuo A."/>
            <person name="Salamov A."/>
            <person name="Ahrendt S.R."/>
            <person name="Lipzen A."/>
            <person name="Sullivan W."/>
            <person name="Andreopoulos W.B."/>
            <person name="Clum A."/>
            <person name="Lindquist E."/>
            <person name="Daum C."/>
            <person name="Ramamoorthy G.K."/>
            <person name="Gryganskyi A."/>
            <person name="Culley D."/>
            <person name="Magnuson J.K."/>
            <person name="James T.Y."/>
            <person name="O'Malley M.A."/>
            <person name="Stajich J.E."/>
            <person name="Spatafora J.W."/>
            <person name="Visel A."/>
            <person name="Grigoriev I.V."/>
        </authorList>
    </citation>
    <scope>NUCLEOTIDE SEQUENCE [LARGE SCALE GENOMIC DNA]</scope>
    <source>
        <strain evidence="1 2">JEL800</strain>
    </source>
</reference>
<accession>A0A1Y2C629</accession>
<protein>
    <submittedName>
        <fullName evidence="1">Uncharacterized protein</fullName>
    </submittedName>
</protein>
<keyword evidence="2" id="KW-1185">Reference proteome</keyword>
<sequence length="115" mass="12604">MSMPFTGVTQVQNEAYVNRNDNCNGYMYDRATQTFWLKTKMNASNRQIDGNKISAIASRASTATTLPPTTTTLQIEYIVGLLVGVGTNGYAYYGIAIRNLDEMNTCGSKRDGSIS</sequence>
<evidence type="ECO:0000313" key="1">
    <source>
        <dbReference type="EMBL" id="ORY42489.1"/>
    </source>
</evidence>
<dbReference type="EMBL" id="MCGO01000028">
    <property type="protein sequence ID" value="ORY42489.1"/>
    <property type="molecule type" value="Genomic_DNA"/>
</dbReference>
<evidence type="ECO:0000313" key="2">
    <source>
        <dbReference type="Proteomes" id="UP000193642"/>
    </source>
</evidence>
<proteinExistence type="predicted"/>
<dbReference type="AlphaFoldDB" id="A0A1Y2C629"/>
<gene>
    <name evidence="1" type="ORF">BCR33DRAFT_296219</name>
</gene>
<comment type="caution">
    <text evidence="1">The sequence shown here is derived from an EMBL/GenBank/DDBJ whole genome shotgun (WGS) entry which is preliminary data.</text>
</comment>
<name>A0A1Y2C629_9FUNG</name>
<dbReference type="Proteomes" id="UP000193642">
    <property type="component" value="Unassembled WGS sequence"/>
</dbReference>